<organism evidence="7 8">
    <name type="scientific">Streptomyces halobius</name>
    <dbReference type="NCBI Taxonomy" id="2879846"/>
    <lineage>
        <taxon>Bacteria</taxon>
        <taxon>Bacillati</taxon>
        <taxon>Actinomycetota</taxon>
        <taxon>Actinomycetes</taxon>
        <taxon>Kitasatosporales</taxon>
        <taxon>Streptomycetaceae</taxon>
        <taxon>Streptomyces</taxon>
    </lineage>
</organism>
<dbReference type="InterPro" id="IPR045851">
    <property type="entry name" value="AMP-bd_C_sf"/>
</dbReference>
<dbReference type="PANTHER" id="PTHR22754:SF32">
    <property type="entry name" value="DISCO-INTERACTING PROTEIN 2"/>
    <property type="match status" value="1"/>
</dbReference>
<dbReference type="SUPFAM" id="SSF56801">
    <property type="entry name" value="Acetyl-CoA synthetase-like"/>
    <property type="match status" value="1"/>
</dbReference>
<dbReference type="InterPro" id="IPR040097">
    <property type="entry name" value="FAAL/FAAC"/>
</dbReference>
<evidence type="ECO:0000313" key="8">
    <source>
        <dbReference type="Proteomes" id="UP000830115"/>
    </source>
</evidence>
<accession>A0ABY4M538</accession>
<dbReference type="InterPro" id="IPR000873">
    <property type="entry name" value="AMP-dep_synth/lig_dom"/>
</dbReference>
<evidence type="ECO:0000313" key="7">
    <source>
        <dbReference type="EMBL" id="UQA92492.1"/>
    </source>
</evidence>
<evidence type="ECO:0000259" key="5">
    <source>
        <dbReference type="Pfam" id="PF00501"/>
    </source>
</evidence>
<dbReference type="GO" id="GO:0016874">
    <property type="term" value="F:ligase activity"/>
    <property type="evidence" value="ECO:0007669"/>
    <property type="project" value="UniProtKB-KW"/>
</dbReference>
<protein>
    <submittedName>
        <fullName evidence="7">Fatty acyl-AMP ligase</fullName>
    </submittedName>
</protein>
<dbReference type="Gene3D" id="3.40.50.12780">
    <property type="entry name" value="N-terminal domain of ligase-like"/>
    <property type="match status" value="1"/>
</dbReference>
<dbReference type="InterPro" id="IPR020845">
    <property type="entry name" value="AMP-binding_CS"/>
</dbReference>
<dbReference type="Proteomes" id="UP000830115">
    <property type="component" value="Chromosome"/>
</dbReference>
<dbReference type="Gene3D" id="3.30.300.30">
    <property type="match status" value="1"/>
</dbReference>
<dbReference type="PROSITE" id="PS00455">
    <property type="entry name" value="AMP_BINDING"/>
    <property type="match status" value="1"/>
</dbReference>
<keyword evidence="8" id="KW-1185">Reference proteome</keyword>
<dbReference type="Pfam" id="PF23024">
    <property type="entry name" value="AMP-dom_DIP2-like"/>
    <property type="match status" value="1"/>
</dbReference>
<keyword evidence="2 7" id="KW-0436">Ligase</keyword>
<evidence type="ECO:0000256" key="4">
    <source>
        <dbReference type="ARBA" id="ARBA00023098"/>
    </source>
</evidence>
<feature type="domain" description="AMP-dependent synthetase/ligase" evidence="5">
    <location>
        <begin position="2"/>
        <end position="400"/>
    </location>
</feature>
<evidence type="ECO:0000256" key="1">
    <source>
        <dbReference type="ARBA" id="ARBA00006432"/>
    </source>
</evidence>
<name>A0ABY4M538_9ACTN</name>
<evidence type="ECO:0000256" key="2">
    <source>
        <dbReference type="ARBA" id="ARBA00022598"/>
    </source>
</evidence>
<dbReference type="CDD" id="cd05931">
    <property type="entry name" value="FAAL"/>
    <property type="match status" value="1"/>
</dbReference>
<gene>
    <name evidence="7" type="ORF">K9S39_12185</name>
</gene>
<keyword evidence="4" id="KW-0443">Lipid metabolism</keyword>
<dbReference type="RefSeq" id="WP_248863354.1">
    <property type="nucleotide sequence ID" value="NZ_CP086322.1"/>
</dbReference>
<dbReference type="InterPro" id="IPR042099">
    <property type="entry name" value="ANL_N_sf"/>
</dbReference>
<reference evidence="7" key="1">
    <citation type="submission" date="2021-10" db="EMBL/GenBank/DDBJ databases">
        <title>Streptomyces nigrumlapis sp.nov.,an antimicrobial producing actinobacterium isolated from Black Gobi rocks.</title>
        <authorList>
            <person name="Wen Y."/>
            <person name="Zhang W."/>
            <person name="Liu X.G."/>
        </authorList>
    </citation>
    <scope>NUCLEOTIDE SEQUENCE</scope>
    <source>
        <strain evidence="7">ST13-2-2</strain>
    </source>
</reference>
<keyword evidence="3" id="KW-0276">Fatty acid metabolism</keyword>
<evidence type="ECO:0000256" key="3">
    <source>
        <dbReference type="ARBA" id="ARBA00022832"/>
    </source>
</evidence>
<sequence length="565" mass="61034">MQQARELADREAFSFLSDINSDQVDCTITYGELHREALAVAGWLSDRVSPGDRVLLLFPSGLDFIKAFIGCLYAGAVAVPAPLPDGFRAQSDRVDGILRDAAVSAVLTDEKNLPGIADWLTGQAGPEAVCGAVGDLGPADGAGEGQLPAVSRDSLALLQYTSGSTGEPKGVMITHGNLLDNLELIRQCVGGGPETRGCGWLPLIHDMGLMGQVLWIAYVGGRCLLMPPTEFLRRPYRWLELIDAHGIDSVAAPNFAYQLCNRTVTDERIAKLDLSRWKVAFNGAEPVLADTLATFAERFGPAGFRVETFVPCYGMAEATLFVCGTDKGVAPTVTTVDPAALAKGEFTAPADGASGRELVSSGTADPARIRIVDPQTEEAVPDSGVGEIWVRGGSVAQGYWQQTELNGRTFDRSMADEHGFLRTGDLGVVYEGQLYVTGRLKEVINVRGRNLYPQDLERTVSGLHERLTGAGAVFSLPEHSNAVVVVQEIKPRSLELDDFQEITDLIRRTLVREFSITVPSVVLVRPGSVRKTTSGKVRRTLMKDLFLQSSLTPIHEELSDGLRIR</sequence>
<dbReference type="Pfam" id="PF00501">
    <property type="entry name" value="AMP-binding"/>
    <property type="match status" value="1"/>
</dbReference>
<evidence type="ECO:0000259" key="6">
    <source>
        <dbReference type="Pfam" id="PF23024"/>
    </source>
</evidence>
<dbReference type="EMBL" id="CP086322">
    <property type="protein sequence ID" value="UQA92492.1"/>
    <property type="molecule type" value="Genomic_DNA"/>
</dbReference>
<proteinExistence type="inferred from homology"/>
<dbReference type="PANTHER" id="PTHR22754">
    <property type="entry name" value="DISCO-INTERACTING PROTEIN 2 DIP2 -RELATED"/>
    <property type="match status" value="1"/>
</dbReference>
<feature type="domain" description="AMP-binding enzyme C-terminal" evidence="6">
    <location>
        <begin position="441"/>
        <end position="553"/>
    </location>
</feature>
<dbReference type="InterPro" id="IPR025110">
    <property type="entry name" value="AMP-bd_C"/>
</dbReference>
<comment type="similarity">
    <text evidence="1">Belongs to the ATP-dependent AMP-binding enzyme family.</text>
</comment>